<evidence type="ECO:0000256" key="1">
    <source>
        <dbReference type="ARBA" id="ARBA00023015"/>
    </source>
</evidence>
<gene>
    <name evidence="5" type="ORF">GCM10011385_35580</name>
</gene>
<dbReference type="GO" id="GO:0043565">
    <property type="term" value="F:sequence-specific DNA binding"/>
    <property type="evidence" value="ECO:0007669"/>
    <property type="project" value="InterPro"/>
</dbReference>
<dbReference type="InterPro" id="IPR011711">
    <property type="entry name" value="GntR_C"/>
</dbReference>
<name>A0A916W942_9HYPH</name>
<reference evidence="5" key="2">
    <citation type="submission" date="2020-09" db="EMBL/GenBank/DDBJ databases">
        <authorList>
            <person name="Sun Q."/>
            <person name="Zhou Y."/>
        </authorList>
    </citation>
    <scope>NUCLEOTIDE SEQUENCE</scope>
    <source>
        <strain evidence="5">CGMCC 1.15320</strain>
    </source>
</reference>
<dbReference type="Pfam" id="PF00392">
    <property type="entry name" value="GntR"/>
    <property type="match status" value="1"/>
</dbReference>
<dbReference type="InterPro" id="IPR036388">
    <property type="entry name" value="WH-like_DNA-bd_sf"/>
</dbReference>
<dbReference type="CDD" id="cd07377">
    <property type="entry name" value="WHTH_GntR"/>
    <property type="match status" value="1"/>
</dbReference>
<dbReference type="AlphaFoldDB" id="A0A916W942"/>
<dbReference type="InterPro" id="IPR008920">
    <property type="entry name" value="TF_FadR/GntR_C"/>
</dbReference>
<dbReference type="SUPFAM" id="SSF48008">
    <property type="entry name" value="GntR ligand-binding domain-like"/>
    <property type="match status" value="1"/>
</dbReference>
<organism evidence="5 6">
    <name type="scientific">Nitratireductor aestuarii</name>
    <dbReference type="NCBI Taxonomy" id="1735103"/>
    <lineage>
        <taxon>Bacteria</taxon>
        <taxon>Pseudomonadati</taxon>
        <taxon>Pseudomonadota</taxon>
        <taxon>Alphaproteobacteria</taxon>
        <taxon>Hyphomicrobiales</taxon>
        <taxon>Phyllobacteriaceae</taxon>
        <taxon>Nitratireductor</taxon>
    </lineage>
</organism>
<sequence>MKNIADDIYLKIRSLIAEGVYLGGDVIPESELATRIGVSRTPIREAMRRLQAEGVIRREAYRRAVVAELDPEEVIHIFTARSVLEPVAVGMAIDKSDRAFVDELSKLHQEMDEVLEAADPDRRRYRDLNARFHRVIWAQGGKQVFADLVNMVARKPVVSPTFNDWSPDQLVRSNRQHGEILDAIKERDADWAKAAMAAHLLSSRANYRRIGFAPSDAAL</sequence>
<evidence type="ECO:0000313" key="5">
    <source>
        <dbReference type="EMBL" id="GGA78317.1"/>
    </source>
</evidence>
<dbReference type="InterPro" id="IPR036390">
    <property type="entry name" value="WH_DNA-bd_sf"/>
</dbReference>
<dbReference type="PRINTS" id="PR00033">
    <property type="entry name" value="HTHASNC"/>
</dbReference>
<feature type="domain" description="HTH gntR-type" evidence="4">
    <location>
        <begin position="2"/>
        <end position="69"/>
    </location>
</feature>
<evidence type="ECO:0000313" key="6">
    <source>
        <dbReference type="Proteomes" id="UP000636264"/>
    </source>
</evidence>
<dbReference type="GO" id="GO:0003700">
    <property type="term" value="F:DNA-binding transcription factor activity"/>
    <property type="evidence" value="ECO:0007669"/>
    <property type="project" value="InterPro"/>
</dbReference>
<keyword evidence="1" id="KW-0805">Transcription regulation</keyword>
<dbReference type="PROSITE" id="PS50949">
    <property type="entry name" value="HTH_GNTR"/>
    <property type="match status" value="1"/>
</dbReference>
<reference evidence="5" key="1">
    <citation type="journal article" date="2014" name="Int. J. Syst. Evol. Microbiol.">
        <title>Complete genome sequence of Corynebacterium casei LMG S-19264T (=DSM 44701T), isolated from a smear-ripened cheese.</title>
        <authorList>
            <consortium name="US DOE Joint Genome Institute (JGI-PGF)"/>
            <person name="Walter F."/>
            <person name="Albersmeier A."/>
            <person name="Kalinowski J."/>
            <person name="Ruckert C."/>
        </authorList>
    </citation>
    <scope>NUCLEOTIDE SEQUENCE</scope>
    <source>
        <strain evidence="5">CGMCC 1.15320</strain>
    </source>
</reference>
<accession>A0A916W942</accession>
<dbReference type="RefSeq" id="WP_188722456.1">
    <property type="nucleotide sequence ID" value="NZ_BMIF01000014.1"/>
</dbReference>
<dbReference type="SMART" id="SM00895">
    <property type="entry name" value="FCD"/>
    <property type="match status" value="1"/>
</dbReference>
<dbReference type="EMBL" id="BMIF01000014">
    <property type="protein sequence ID" value="GGA78317.1"/>
    <property type="molecule type" value="Genomic_DNA"/>
</dbReference>
<dbReference type="Pfam" id="PF07729">
    <property type="entry name" value="FCD"/>
    <property type="match status" value="1"/>
</dbReference>
<dbReference type="PANTHER" id="PTHR43537:SF5">
    <property type="entry name" value="UXU OPERON TRANSCRIPTIONAL REGULATOR"/>
    <property type="match status" value="1"/>
</dbReference>
<dbReference type="InterPro" id="IPR000485">
    <property type="entry name" value="AsnC-type_HTH_dom"/>
</dbReference>
<keyword evidence="6" id="KW-1185">Reference proteome</keyword>
<keyword evidence="3" id="KW-0804">Transcription</keyword>
<evidence type="ECO:0000256" key="3">
    <source>
        <dbReference type="ARBA" id="ARBA00023163"/>
    </source>
</evidence>
<comment type="caution">
    <text evidence="5">The sequence shown here is derived from an EMBL/GenBank/DDBJ whole genome shotgun (WGS) entry which is preliminary data.</text>
</comment>
<dbReference type="Proteomes" id="UP000636264">
    <property type="component" value="Unassembled WGS sequence"/>
</dbReference>
<dbReference type="SUPFAM" id="SSF46785">
    <property type="entry name" value="Winged helix' DNA-binding domain"/>
    <property type="match status" value="1"/>
</dbReference>
<evidence type="ECO:0000256" key="2">
    <source>
        <dbReference type="ARBA" id="ARBA00023125"/>
    </source>
</evidence>
<evidence type="ECO:0000259" key="4">
    <source>
        <dbReference type="PROSITE" id="PS50949"/>
    </source>
</evidence>
<protein>
    <submittedName>
        <fullName evidence="5">GntR family transcriptional regulator</fullName>
    </submittedName>
</protein>
<dbReference type="SMART" id="SM00345">
    <property type="entry name" value="HTH_GNTR"/>
    <property type="match status" value="1"/>
</dbReference>
<keyword evidence="2" id="KW-0238">DNA-binding</keyword>
<dbReference type="Gene3D" id="1.20.120.530">
    <property type="entry name" value="GntR ligand-binding domain-like"/>
    <property type="match status" value="1"/>
</dbReference>
<proteinExistence type="predicted"/>
<dbReference type="PRINTS" id="PR00035">
    <property type="entry name" value="HTHGNTR"/>
</dbReference>
<dbReference type="Gene3D" id="1.10.10.10">
    <property type="entry name" value="Winged helix-like DNA-binding domain superfamily/Winged helix DNA-binding domain"/>
    <property type="match status" value="1"/>
</dbReference>
<dbReference type="InterPro" id="IPR000524">
    <property type="entry name" value="Tscrpt_reg_HTH_GntR"/>
</dbReference>
<dbReference type="PANTHER" id="PTHR43537">
    <property type="entry name" value="TRANSCRIPTIONAL REGULATOR, GNTR FAMILY"/>
    <property type="match status" value="1"/>
</dbReference>